<sequence length="661" mass="75252">MGLFSKKKDGKEAESMGKRFEKTLDRATDCTLLEPDWNAILEFVDAIRSGDVPVKCALTAIQKRLLSDNPNKVHLVLIVLEACVKNCGEPFHREVATRAFMDGLRELAFDSRSKKVSHKTLELIQAWAIGLPQYQIFVDSYNYLKHAGLQFPPVNTADALFSSQSAPKLADGSECFRCRAHFSVLRRKHNCRACGQVFCDSCSHHQISLPDFGIERKVRVCERCFEERRPQQNGMGNYGEDQEISRALALSRMDVQRSRLGPAPPANCAEDEEQLARALWLSRLEASDNIRPREESIIKDDDLAKAIELSKLEAEKGQKQREMLQRYNGPENSCSMSTISGIPESPSILDRPWTLKCDPIEEEPLDPELARFLNKDYWSKAGGEPKVAESEAPRKKVEDVDIKDTTALCEEMEERVARMENRIRSNMSRGRSILNDAELHRSFTGILEKYHTEVIKKKIDLEKEREHYEGLQDRVADITEARQAINALREDYAQVKREQQLAEQRERQRQMQEKLQLMRTKKQEMLLQQRHEALLKFQQHEAYRLYPQNLGLATTSQMYPPVNTFAPPLGNPAPQATGFYQASKFPVSKQNATSMHGHPSVEIPKRSFAQEPIAPSPSLDSVVSQVIPEKYQVAKDENASEKETKPHEKGVEVEPLLISLD</sequence>
<dbReference type="GO" id="GO:0043130">
    <property type="term" value="F:ubiquitin binding"/>
    <property type="evidence" value="ECO:0007669"/>
    <property type="project" value="InterPro"/>
</dbReference>
<evidence type="ECO:0000259" key="11">
    <source>
        <dbReference type="PROSITE" id="PS50178"/>
    </source>
</evidence>
<dbReference type="PROSITE" id="PS50178">
    <property type="entry name" value="ZF_FYVE"/>
    <property type="match status" value="1"/>
</dbReference>
<feature type="domain" description="FYVE-type" evidence="11">
    <location>
        <begin position="169"/>
        <end position="229"/>
    </location>
</feature>
<feature type="coiled-coil region" evidence="9">
    <location>
        <begin position="461"/>
        <end position="521"/>
    </location>
</feature>
<dbReference type="InterPro" id="IPR024641">
    <property type="entry name" value="HRS_helical"/>
</dbReference>
<organism evidence="13 14">
    <name type="scientific">Steinernema glaseri</name>
    <dbReference type="NCBI Taxonomy" id="37863"/>
    <lineage>
        <taxon>Eukaryota</taxon>
        <taxon>Metazoa</taxon>
        <taxon>Ecdysozoa</taxon>
        <taxon>Nematoda</taxon>
        <taxon>Chromadorea</taxon>
        <taxon>Rhabditida</taxon>
        <taxon>Tylenchina</taxon>
        <taxon>Panagrolaimomorpha</taxon>
        <taxon>Strongyloidoidea</taxon>
        <taxon>Steinernematidae</taxon>
        <taxon>Steinernema</taxon>
    </lineage>
</organism>
<dbReference type="Gene3D" id="3.30.40.10">
    <property type="entry name" value="Zinc/RING finger domain, C3HC4 (zinc finger)"/>
    <property type="match status" value="1"/>
</dbReference>
<name>A0A1I8AAU8_9BILA</name>
<feature type="compositionally biased region" description="Basic and acidic residues" evidence="10">
    <location>
        <begin position="633"/>
        <end position="652"/>
    </location>
</feature>
<evidence type="ECO:0000256" key="5">
    <source>
        <dbReference type="ARBA" id="ARBA00022723"/>
    </source>
</evidence>
<evidence type="ECO:0000256" key="7">
    <source>
        <dbReference type="ARBA" id="ARBA00022833"/>
    </source>
</evidence>
<dbReference type="Pfam" id="PF23625">
    <property type="entry name" value="UIM_2"/>
    <property type="match status" value="3"/>
</dbReference>
<dbReference type="SMART" id="SM00064">
    <property type="entry name" value="FYVE"/>
    <property type="match status" value="1"/>
</dbReference>
<keyword evidence="13" id="KW-1185">Reference proteome</keyword>
<keyword evidence="5" id="KW-0479">Metal-binding</keyword>
<dbReference type="PIRSF" id="PIRSF036956">
    <property type="entry name" value="Hrs_Vps27"/>
    <property type="match status" value="1"/>
</dbReference>
<dbReference type="InterPro" id="IPR017073">
    <property type="entry name" value="HGS/VPS27"/>
</dbReference>
<dbReference type="InterPro" id="IPR008942">
    <property type="entry name" value="ENTH_VHS"/>
</dbReference>
<evidence type="ECO:0000256" key="3">
    <source>
        <dbReference type="ARBA" id="ARBA00022490"/>
    </source>
</evidence>
<dbReference type="Gene3D" id="1.25.40.90">
    <property type="match status" value="1"/>
</dbReference>
<dbReference type="PANTHER" id="PTHR46275:SF1">
    <property type="entry name" value="HEPATOCYTE GROWTH FACTOR-REGULATED TYROSINE KINASE SUBSTRATE"/>
    <property type="match status" value="1"/>
</dbReference>
<dbReference type="SUPFAM" id="SSF57903">
    <property type="entry name" value="FYVE/PHD zinc finger"/>
    <property type="match status" value="1"/>
</dbReference>
<dbReference type="InterPro" id="IPR017455">
    <property type="entry name" value="Znf_FYVE-rel"/>
</dbReference>
<proteinExistence type="predicted"/>
<dbReference type="InterPro" id="IPR002014">
    <property type="entry name" value="VHS_dom"/>
</dbReference>
<dbReference type="SMART" id="SM00288">
    <property type="entry name" value="VHS"/>
    <property type="match status" value="1"/>
</dbReference>
<evidence type="ECO:0000259" key="12">
    <source>
        <dbReference type="PROSITE" id="PS50179"/>
    </source>
</evidence>
<dbReference type="SMART" id="SM00726">
    <property type="entry name" value="UIM"/>
    <property type="match status" value="3"/>
</dbReference>
<dbReference type="PANTHER" id="PTHR46275">
    <property type="entry name" value="HEPATOCYTE GROWTH FACTOR-REGULATED TYROSINE KINASE SUBSTRATE"/>
    <property type="match status" value="1"/>
</dbReference>
<feature type="domain" description="VHS" evidence="12">
    <location>
        <begin position="27"/>
        <end position="152"/>
    </location>
</feature>
<dbReference type="Pfam" id="PF12210">
    <property type="entry name" value="Hrs_helical"/>
    <property type="match status" value="1"/>
</dbReference>
<evidence type="ECO:0000256" key="8">
    <source>
        <dbReference type="PROSITE-ProRule" id="PRU00091"/>
    </source>
</evidence>
<dbReference type="InterPro" id="IPR003903">
    <property type="entry name" value="UIM_dom"/>
</dbReference>
<accession>A0A1I8AAU8</accession>
<evidence type="ECO:0000256" key="2">
    <source>
        <dbReference type="ARBA" id="ARBA00015450"/>
    </source>
</evidence>
<keyword evidence="4" id="KW-0597">Phosphoprotein</keyword>
<evidence type="ECO:0000256" key="1">
    <source>
        <dbReference type="ARBA" id="ARBA00004496"/>
    </source>
</evidence>
<feature type="coiled-coil region" evidence="9">
    <location>
        <begin position="402"/>
        <end position="429"/>
    </location>
</feature>
<dbReference type="GO" id="GO:0005769">
    <property type="term" value="C:early endosome"/>
    <property type="evidence" value="ECO:0007669"/>
    <property type="project" value="TreeGrafter"/>
</dbReference>
<feature type="region of interest" description="Disordered" evidence="10">
    <location>
        <begin position="633"/>
        <end position="661"/>
    </location>
</feature>
<dbReference type="WBParaSite" id="L893_g3564.t1">
    <property type="protein sequence ID" value="L893_g3564.t1"/>
    <property type="gene ID" value="L893_g3564"/>
</dbReference>
<evidence type="ECO:0000313" key="13">
    <source>
        <dbReference type="Proteomes" id="UP000095287"/>
    </source>
</evidence>
<dbReference type="Pfam" id="PF00790">
    <property type="entry name" value="VHS"/>
    <property type="match status" value="1"/>
</dbReference>
<dbReference type="Proteomes" id="UP000095287">
    <property type="component" value="Unplaced"/>
</dbReference>
<dbReference type="InterPro" id="IPR000306">
    <property type="entry name" value="Znf_FYVE"/>
</dbReference>
<protein>
    <recommendedName>
        <fullName evidence="2">Hepatocyte growth factor-regulated tyrosine kinase substrate</fullName>
    </recommendedName>
</protein>
<dbReference type="InterPro" id="IPR011011">
    <property type="entry name" value="Znf_FYVE_PHD"/>
</dbReference>
<dbReference type="Pfam" id="PF01363">
    <property type="entry name" value="FYVE"/>
    <property type="match status" value="1"/>
</dbReference>
<comment type="subcellular location">
    <subcellularLocation>
        <location evidence="1">Cytoplasm</location>
    </subcellularLocation>
</comment>
<evidence type="ECO:0000256" key="4">
    <source>
        <dbReference type="ARBA" id="ARBA00022553"/>
    </source>
</evidence>
<dbReference type="Gene3D" id="1.20.5.1940">
    <property type="match status" value="1"/>
</dbReference>
<dbReference type="GO" id="GO:0035091">
    <property type="term" value="F:phosphatidylinositol binding"/>
    <property type="evidence" value="ECO:0007669"/>
    <property type="project" value="InterPro"/>
</dbReference>
<evidence type="ECO:0000256" key="6">
    <source>
        <dbReference type="ARBA" id="ARBA00022771"/>
    </source>
</evidence>
<dbReference type="AlphaFoldDB" id="A0A1I8AAU8"/>
<reference evidence="14" key="1">
    <citation type="submission" date="2016-11" db="UniProtKB">
        <authorList>
            <consortium name="WormBaseParasite"/>
        </authorList>
    </citation>
    <scope>IDENTIFICATION</scope>
</reference>
<dbReference type="GO" id="GO:0008270">
    <property type="term" value="F:zinc ion binding"/>
    <property type="evidence" value="ECO:0007669"/>
    <property type="project" value="UniProtKB-KW"/>
</dbReference>
<evidence type="ECO:0000256" key="10">
    <source>
        <dbReference type="SAM" id="MobiDB-lite"/>
    </source>
</evidence>
<keyword evidence="7" id="KW-0862">Zinc</keyword>
<dbReference type="GO" id="GO:0032456">
    <property type="term" value="P:endocytic recycling"/>
    <property type="evidence" value="ECO:0007669"/>
    <property type="project" value="TreeGrafter"/>
</dbReference>
<keyword evidence="3" id="KW-0963">Cytoplasm</keyword>
<evidence type="ECO:0000256" key="9">
    <source>
        <dbReference type="SAM" id="Coils"/>
    </source>
</evidence>
<keyword evidence="6 8" id="KW-0863">Zinc-finger</keyword>
<dbReference type="SUPFAM" id="SSF48464">
    <property type="entry name" value="ENTH/VHS domain"/>
    <property type="match status" value="1"/>
</dbReference>
<dbReference type="InterPro" id="IPR013083">
    <property type="entry name" value="Znf_RING/FYVE/PHD"/>
</dbReference>
<keyword evidence="9" id="KW-0175">Coiled coil</keyword>
<dbReference type="PROSITE" id="PS50179">
    <property type="entry name" value="VHS"/>
    <property type="match status" value="1"/>
</dbReference>
<dbReference type="GO" id="GO:0031623">
    <property type="term" value="P:receptor internalization"/>
    <property type="evidence" value="ECO:0007669"/>
    <property type="project" value="TreeGrafter"/>
</dbReference>
<dbReference type="PROSITE" id="PS50330">
    <property type="entry name" value="UIM"/>
    <property type="match status" value="1"/>
</dbReference>
<evidence type="ECO:0000313" key="14">
    <source>
        <dbReference type="WBParaSite" id="L893_g3564.t1"/>
    </source>
</evidence>